<dbReference type="Pfam" id="PF03279">
    <property type="entry name" value="Lip_A_acyltrans"/>
    <property type="match status" value="1"/>
</dbReference>
<evidence type="ECO:0000256" key="5">
    <source>
        <dbReference type="ARBA" id="ARBA00022985"/>
    </source>
</evidence>
<keyword evidence="4 9" id="KW-0812">Transmembrane</keyword>
<dbReference type="HAMAP" id="MF_01942">
    <property type="entry name" value="Lipid_A_LpxL_LpxP"/>
    <property type="match status" value="1"/>
</dbReference>
<dbReference type="PIRSF" id="PIRSF026649">
    <property type="entry name" value="MsbB"/>
    <property type="match status" value="1"/>
</dbReference>
<dbReference type="GO" id="GO:0005886">
    <property type="term" value="C:plasma membrane"/>
    <property type="evidence" value="ECO:0007669"/>
    <property type="project" value="UniProtKB-SubCell"/>
</dbReference>
<dbReference type="InterPro" id="IPR011920">
    <property type="entry name" value="Lipid_A_LpxL_LpxP"/>
</dbReference>
<dbReference type="GO" id="GO:0009245">
    <property type="term" value="P:lipid A biosynthetic process"/>
    <property type="evidence" value="ECO:0007669"/>
    <property type="project" value="InterPro"/>
</dbReference>
<keyword evidence="7 9" id="KW-0472">Membrane</keyword>
<dbReference type="InterPro" id="IPR004960">
    <property type="entry name" value="LipA_acyltrans"/>
</dbReference>
<comment type="catalytic activity">
    <reaction evidence="9">
        <text>an alpha-Kdo-(2-&gt;4)-alpha-Kdo-(2-&gt;6)-lipid IVA + a fatty acyl-[ACP] = an alpha-Kdo-(2-&gt;4)-alpha-Kdo-(2-&gt;6)-(acyl)-lipid IVA + holo-[ACP]</text>
        <dbReference type="Rhea" id="RHEA:69396"/>
        <dbReference type="Rhea" id="RHEA-COMP:9685"/>
        <dbReference type="Rhea" id="RHEA-COMP:14125"/>
        <dbReference type="ChEBI" id="CHEBI:64479"/>
        <dbReference type="ChEBI" id="CHEBI:138651"/>
        <dbReference type="ChEBI" id="CHEBI:176429"/>
        <dbReference type="ChEBI" id="CHEBI:176430"/>
        <dbReference type="EC" id="2.3.1.241"/>
    </reaction>
</comment>
<dbReference type="CDD" id="cd07984">
    <property type="entry name" value="LPLAT_LABLAT-like"/>
    <property type="match status" value="1"/>
</dbReference>
<evidence type="ECO:0000313" key="10">
    <source>
        <dbReference type="EMBL" id="CDH44089.1"/>
    </source>
</evidence>
<dbReference type="GO" id="GO:0009103">
    <property type="term" value="P:lipopolysaccharide biosynthetic process"/>
    <property type="evidence" value="ECO:0007669"/>
    <property type="project" value="UniProtKB-UniRule"/>
</dbReference>
<comment type="similarity">
    <text evidence="9">Belongs to the LpxL/LpxM/LpxP family.</text>
</comment>
<dbReference type="EMBL" id="CBTK010000058">
    <property type="protein sequence ID" value="CDH44089.1"/>
    <property type="molecule type" value="Genomic_DNA"/>
</dbReference>
<comment type="pathway">
    <text evidence="9">Bacterial outer membrane biogenesis; lipopolysaccharide biosynthesis.</text>
</comment>
<feature type="short sequence motif" description="HXXXXD motif" evidence="9">
    <location>
        <begin position="147"/>
        <end position="152"/>
    </location>
</feature>
<dbReference type="Proteomes" id="UP000019184">
    <property type="component" value="Unassembled WGS sequence"/>
</dbReference>
<gene>
    <name evidence="9" type="primary">lpxL</name>
    <name evidence="10" type="ORF">BN874_1500002</name>
</gene>
<dbReference type="UniPathway" id="UPA00030"/>
<evidence type="ECO:0000256" key="9">
    <source>
        <dbReference type="HAMAP-Rule" id="MF_01942"/>
    </source>
</evidence>
<protein>
    <recommendedName>
        <fullName evidence="9">Lipid A biosynthesis acyltransferase</fullName>
        <ecNumber evidence="9">2.3.1.241</ecNumber>
    </recommendedName>
    <alternativeName>
        <fullName evidence="9">Kdo(2)-lipid IV(A) acyltransferase</fullName>
    </alternativeName>
</protein>
<reference evidence="10 11" key="1">
    <citation type="journal article" date="2014" name="ISME J.">
        <title>Candidatus Competibacter-lineage genomes retrieved from metagenomes reveal functional metabolic diversity.</title>
        <authorList>
            <person name="McIlroy S.J."/>
            <person name="Albertsen M."/>
            <person name="Andresen E.K."/>
            <person name="Saunders A.M."/>
            <person name="Kristiansen R."/>
            <person name="Stokholm-Bjerregaard M."/>
            <person name="Nielsen K.L."/>
            <person name="Nielsen P.H."/>
        </authorList>
    </citation>
    <scope>NUCLEOTIDE SEQUENCE [LARGE SCALE GENOMIC DNA]</scope>
    <source>
        <strain evidence="10 11">Run_B_J11</strain>
    </source>
</reference>
<dbReference type="UniPathway" id="UPA00360">
    <property type="reaction ID" value="UER00485"/>
</dbReference>
<comment type="subcellular location">
    <subcellularLocation>
        <location evidence="9">Cell inner membrane</location>
        <topology evidence="9">Single-pass membrane protein</topology>
    </subcellularLocation>
</comment>
<dbReference type="PANTHER" id="PTHR30606">
    <property type="entry name" value="LIPID A BIOSYNTHESIS LAUROYL ACYLTRANSFERASE"/>
    <property type="match status" value="1"/>
</dbReference>
<comment type="caution">
    <text evidence="10">The sequence shown here is derived from an EMBL/GenBank/DDBJ whole genome shotgun (WGS) entry which is preliminary data.</text>
</comment>
<evidence type="ECO:0000256" key="1">
    <source>
        <dbReference type="ARBA" id="ARBA00022475"/>
    </source>
</evidence>
<dbReference type="EC" id="2.3.1.241" evidence="9"/>
<evidence type="ECO:0000256" key="8">
    <source>
        <dbReference type="ARBA" id="ARBA00023315"/>
    </source>
</evidence>
<evidence type="ECO:0000313" key="11">
    <source>
        <dbReference type="Proteomes" id="UP000019184"/>
    </source>
</evidence>
<accession>A0A7U7G9M4</accession>
<dbReference type="GO" id="GO:0036104">
    <property type="term" value="P:Kdo2-lipid A biosynthetic process"/>
    <property type="evidence" value="ECO:0007669"/>
    <property type="project" value="UniProtKB-UniRule"/>
</dbReference>
<keyword evidence="1 9" id="KW-1003">Cell membrane</keyword>
<dbReference type="NCBIfam" id="TIGR02207">
    <property type="entry name" value="lipid_A_htrB"/>
    <property type="match status" value="1"/>
</dbReference>
<evidence type="ECO:0000256" key="6">
    <source>
        <dbReference type="ARBA" id="ARBA00022989"/>
    </source>
</evidence>
<keyword evidence="2 9" id="KW-0997">Cell inner membrane</keyword>
<comment type="pathway">
    <text evidence="9">Glycolipid biosynthesis; KDO(2)-lipid A biosynthesis; KDO(2)-lipid A from CMP-3-deoxy-D-manno-octulosonate and lipid IV(A): step 3/4.</text>
</comment>
<name>A0A7U7G9M4_9GAMM</name>
<dbReference type="PANTHER" id="PTHR30606:SF9">
    <property type="entry name" value="LIPID A BIOSYNTHESIS LAUROYLTRANSFERASE"/>
    <property type="match status" value="1"/>
</dbReference>
<evidence type="ECO:0000256" key="7">
    <source>
        <dbReference type="ARBA" id="ARBA00023136"/>
    </source>
</evidence>
<proteinExistence type="inferred from homology"/>
<sequence>MLFTITTLVKIVPIVTLPTHWFHWRFLTLRYWPIWLGLGLMQIMAVLPFRWQLAIGGQAGRWISRIARRRRRIAAINLALCFPELTATQRAALLENHFAALGIGLFETAMAWWAPDKKLRGLARIEGAENLQQAMDRGKGVILLTGHFTTLELGARFITWQQPFHAMYRSHKNLLYEAVMRRERERRSRLPPLAHENLRGLLRAFRQGRAVWYAPDQNHGIRNSVFVPFFGVPTCTLTATTRLATLSGAAVVPYFPRRLAGNAGYEIAILPALDHFPSGDVVADTRRINELLEHHIRQAPEQYLWVHRRFKTRPPDSPRIYPL</sequence>
<keyword evidence="8 9" id="KW-0012">Acyltransferase</keyword>
<dbReference type="GO" id="GO:0008913">
    <property type="term" value="F:Kdo2-lipid IVA acyltransferase activity"/>
    <property type="evidence" value="ECO:0007669"/>
    <property type="project" value="UniProtKB-EC"/>
</dbReference>
<evidence type="ECO:0000256" key="3">
    <source>
        <dbReference type="ARBA" id="ARBA00022679"/>
    </source>
</evidence>
<organism evidence="10 11">
    <name type="scientific">Candidatus Contendobacter odensis Run_B_J11</name>
    <dbReference type="NCBI Taxonomy" id="1400861"/>
    <lineage>
        <taxon>Bacteria</taxon>
        <taxon>Pseudomonadati</taxon>
        <taxon>Pseudomonadota</taxon>
        <taxon>Gammaproteobacteria</taxon>
        <taxon>Candidatus Competibacteraceae</taxon>
        <taxon>Candidatus Contendibacter</taxon>
    </lineage>
</organism>
<evidence type="ECO:0000256" key="4">
    <source>
        <dbReference type="ARBA" id="ARBA00022692"/>
    </source>
</evidence>
<keyword evidence="3 9" id="KW-0808">Transferase</keyword>
<comment type="function">
    <text evidence="9">Catalyzes the transfer of an acyl chain from an acyl-[acyl-carrier-protein] (ACP) to a Kdo(2)-lipid IV(A) to form a Kdo(2)-(acyl)-lipid IV(A).</text>
</comment>
<evidence type="ECO:0000256" key="2">
    <source>
        <dbReference type="ARBA" id="ARBA00022519"/>
    </source>
</evidence>
<keyword evidence="6 9" id="KW-1133">Transmembrane helix</keyword>
<keyword evidence="11" id="KW-1185">Reference proteome</keyword>
<keyword evidence="5 9" id="KW-0448">Lipopolysaccharide biosynthesis</keyword>
<dbReference type="AlphaFoldDB" id="A0A7U7G9M4"/>